<feature type="transmembrane region" description="Helical" evidence="5">
    <location>
        <begin position="207"/>
        <end position="231"/>
    </location>
</feature>
<organism evidence="6 7">
    <name type="scientific">Leucocoprinus leucothites</name>
    <dbReference type="NCBI Taxonomy" id="201217"/>
    <lineage>
        <taxon>Eukaryota</taxon>
        <taxon>Fungi</taxon>
        <taxon>Dikarya</taxon>
        <taxon>Basidiomycota</taxon>
        <taxon>Agaricomycotina</taxon>
        <taxon>Agaricomycetes</taxon>
        <taxon>Agaricomycetidae</taxon>
        <taxon>Agaricales</taxon>
        <taxon>Agaricineae</taxon>
        <taxon>Agaricaceae</taxon>
        <taxon>Leucocoprinus</taxon>
    </lineage>
</organism>
<evidence type="ECO:0000256" key="5">
    <source>
        <dbReference type="SAM" id="Phobius"/>
    </source>
</evidence>
<keyword evidence="5" id="KW-0472">Membrane</keyword>
<evidence type="ECO:0000256" key="4">
    <source>
        <dbReference type="SAM" id="MobiDB-lite"/>
    </source>
</evidence>
<keyword evidence="5" id="KW-0812">Transmembrane</keyword>
<feature type="transmembrane region" description="Helical" evidence="5">
    <location>
        <begin position="58"/>
        <end position="77"/>
    </location>
</feature>
<dbReference type="InterPro" id="IPR036770">
    <property type="entry name" value="Ankyrin_rpt-contain_sf"/>
</dbReference>
<feature type="transmembrane region" description="Helical" evidence="5">
    <location>
        <begin position="19"/>
        <end position="38"/>
    </location>
</feature>
<dbReference type="PANTHER" id="PTHR24198:SF165">
    <property type="entry name" value="ANKYRIN REPEAT-CONTAINING PROTEIN-RELATED"/>
    <property type="match status" value="1"/>
</dbReference>
<dbReference type="PRINTS" id="PR01415">
    <property type="entry name" value="ANKYRIN"/>
</dbReference>
<feature type="repeat" description="ANK" evidence="3">
    <location>
        <begin position="501"/>
        <end position="527"/>
    </location>
</feature>
<feature type="repeat" description="ANK" evidence="3">
    <location>
        <begin position="435"/>
        <end position="467"/>
    </location>
</feature>
<evidence type="ECO:0000256" key="1">
    <source>
        <dbReference type="ARBA" id="ARBA00022737"/>
    </source>
</evidence>
<dbReference type="SUPFAM" id="SSF48403">
    <property type="entry name" value="Ankyrin repeat"/>
    <property type="match status" value="2"/>
</dbReference>
<feature type="region of interest" description="Disordered" evidence="4">
    <location>
        <begin position="381"/>
        <end position="401"/>
    </location>
</feature>
<dbReference type="InterPro" id="IPR002110">
    <property type="entry name" value="Ankyrin_rpt"/>
</dbReference>
<keyword evidence="7" id="KW-1185">Reference proteome</keyword>
<dbReference type="SMART" id="SM00248">
    <property type="entry name" value="ANK"/>
    <property type="match status" value="8"/>
</dbReference>
<sequence length="605" mass="66577">MSAVNVLCKIPANPDISGLGVRIAIYVQNILSLVPAIWSLRDKNVSVVELETLEKQSVTILLTAFAILISTIVQALTSTVTNYHATIILNLSWMNNTNTFIYLLLFAHHKLDLWLSDSDRESALSLRLLLRTLWKKWRMEVKNGGEVKNGKEVFVTGSLHLTLMAAVGIWLWSRPANFGEKPTCSMAALVFGPSVHLSSTSYRAISLLAYSLILLPGFNLMIPAGFFFLLYHATHSLIHSFNKSTSNPIKTITLSISLGLISLLMTDIFFLVLTETVIKANTALSEPGDSDWTFGQILALLLLVVPLRELVETLLERSSRRLGELLLFLCQSDNHEIASYLVKLGAPIDSKGDSSKDTAAVVAAKQRHFKIAKTLIDNGAEKGHFTPREQRNGDDNKAEDVPSEPIHIAAELGVKEVMENLLKNQEIDINIPDHCGRYAIHLAASNGNEDIVELLVSKQAIINPKDNGGAEPIHLAAKSGCTRIVKLLAKNGADLNASDKRGRRPIHMASFHGHVEVVKFLVEQPSDCRVDLNVANCHGRRPIHLAAMNGHNRVVKALAEAGSKRVDLNASDGDNHRPIELAKERKHHDVVETLKRYGAKEVEGA</sequence>
<proteinExistence type="predicted"/>
<protein>
    <submittedName>
        <fullName evidence="6">Uncharacterized protein</fullName>
    </submittedName>
</protein>
<comment type="caution">
    <text evidence="6">The sequence shown here is derived from an EMBL/GenBank/DDBJ whole genome shotgun (WGS) entry which is preliminary data.</text>
</comment>
<dbReference type="AlphaFoldDB" id="A0A8H5D9T2"/>
<evidence type="ECO:0000256" key="3">
    <source>
        <dbReference type="PROSITE-ProRule" id="PRU00023"/>
    </source>
</evidence>
<evidence type="ECO:0000313" key="7">
    <source>
        <dbReference type="Proteomes" id="UP000559027"/>
    </source>
</evidence>
<name>A0A8H5D9T2_9AGAR</name>
<dbReference type="OrthoDB" id="3351993at2759"/>
<dbReference type="Proteomes" id="UP000559027">
    <property type="component" value="Unassembled WGS sequence"/>
</dbReference>
<feature type="repeat" description="ANK" evidence="3">
    <location>
        <begin position="538"/>
        <end position="563"/>
    </location>
</feature>
<dbReference type="PROSITE" id="PS50088">
    <property type="entry name" value="ANK_REPEAT"/>
    <property type="match status" value="4"/>
</dbReference>
<reference evidence="6 7" key="1">
    <citation type="journal article" date="2020" name="ISME J.">
        <title>Uncovering the hidden diversity of litter-decomposition mechanisms in mushroom-forming fungi.</title>
        <authorList>
            <person name="Floudas D."/>
            <person name="Bentzer J."/>
            <person name="Ahren D."/>
            <person name="Johansson T."/>
            <person name="Persson P."/>
            <person name="Tunlid A."/>
        </authorList>
    </citation>
    <scope>NUCLEOTIDE SEQUENCE [LARGE SCALE GENOMIC DNA]</scope>
    <source>
        <strain evidence="6 7">CBS 146.42</strain>
    </source>
</reference>
<gene>
    <name evidence="6" type="ORF">D9756_004323</name>
</gene>
<feature type="transmembrane region" description="Helical" evidence="5">
    <location>
        <begin position="83"/>
        <end position="105"/>
    </location>
</feature>
<dbReference type="PANTHER" id="PTHR24198">
    <property type="entry name" value="ANKYRIN REPEAT AND PROTEIN KINASE DOMAIN-CONTAINING PROTEIN"/>
    <property type="match status" value="1"/>
</dbReference>
<keyword evidence="2 3" id="KW-0040">ANK repeat</keyword>
<feature type="compositionally biased region" description="Basic and acidic residues" evidence="4">
    <location>
        <begin position="381"/>
        <end position="400"/>
    </location>
</feature>
<accession>A0A8H5D9T2</accession>
<keyword evidence="1" id="KW-0677">Repeat</keyword>
<feature type="repeat" description="ANK" evidence="3">
    <location>
        <begin position="468"/>
        <end position="500"/>
    </location>
</feature>
<dbReference type="Gene3D" id="1.25.40.20">
    <property type="entry name" value="Ankyrin repeat-containing domain"/>
    <property type="match status" value="1"/>
</dbReference>
<dbReference type="PROSITE" id="PS50297">
    <property type="entry name" value="ANK_REP_REGION"/>
    <property type="match status" value="4"/>
</dbReference>
<evidence type="ECO:0000256" key="2">
    <source>
        <dbReference type="ARBA" id="ARBA00023043"/>
    </source>
</evidence>
<feature type="transmembrane region" description="Helical" evidence="5">
    <location>
        <begin position="153"/>
        <end position="172"/>
    </location>
</feature>
<evidence type="ECO:0000313" key="6">
    <source>
        <dbReference type="EMBL" id="KAF5356224.1"/>
    </source>
</evidence>
<dbReference type="Pfam" id="PF12796">
    <property type="entry name" value="Ank_2"/>
    <property type="match status" value="3"/>
</dbReference>
<feature type="transmembrane region" description="Helical" evidence="5">
    <location>
        <begin position="252"/>
        <end position="273"/>
    </location>
</feature>
<dbReference type="EMBL" id="JAACJO010000007">
    <property type="protein sequence ID" value="KAF5356224.1"/>
    <property type="molecule type" value="Genomic_DNA"/>
</dbReference>
<keyword evidence="5" id="KW-1133">Transmembrane helix</keyword>